<sequence>MKNRKVIIWILIGSFMISAIWGLIQYYQKEQYQTFLENQYQNDFYTLLNSVEGIEALLSKSMVVQSNEKLASIFSETWKNADRAQDSLNRLPISHQALNETSKFLSQLGDFSHSCGEQIMKGENLTDKQWVDLEKLHNNCVDLMNSLQKMHQEIMKNPIQFVHINREKNRLFTRASDQMTSIENNFIDMGKATANGPKLIYDGPFSEHLFSMQPKGLKGKDITREEGKQKAIDFLGEDRIEKITSLGSGEGTITTYSYEAVPTNEKGDRRVFIEVSKKGGHILWMMDSKVVREINYTMSNALEKAQEFLKEKGFENMVPSYAEQYNGVGIFNFAYQQNGVLIYPDLIKVQVALDNREIVGFEAQGFYVSHEERQIPKPKISLEEARNKVNDRLNIFKERMAIIPTSYQEEILCYEFKGTFQEDTFIVYINAETGKEQEILKVIRTDSGNLTI</sequence>
<dbReference type="AlphaFoldDB" id="A0A1T4MGF1"/>
<dbReference type="InterPro" id="IPR014239">
    <property type="entry name" value="YpeB_PepSY1-2"/>
</dbReference>
<dbReference type="EMBL" id="FUWV01000007">
    <property type="protein sequence ID" value="SJZ66022.1"/>
    <property type="molecule type" value="Genomic_DNA"/>
</dbReference>
<name>A0A1T4MGF1_9FIRM</name>
<feature type="domain" description="PepSY" evidence="2">
    <location>
        <begin position="379"/>
        <end position="439"/>
    </location>
</feature>
<keyword evidence="1" id="KW-0812">Transmembrane</keyword>
<dbReference type="Pfam" id="PF20769">
    <property type="entry name" value="YPEB_N"/>
    <property type="match status" value="1"/>
</dbReference>
<evidence type="ECO:0000313" key="6">
    <source>
        <dbReference type="Proteomes" id="UP000196365"/>
    </source>
</evidence>
<keyword evidence="1" id="KW-1133">Transmembrane helix</keyword>
<gene>
    <name evidence="5" type="ORF">SAMN02745973_01323</name>
</gene>
<dbReference type="Pfam" id="PF14620">
    <property type="entry name" value="YPEB_PepSY1-2"/>
    <property type="match status" value="1"/>
</dbReference>
<evidence type="ECO:0000259" key="4">
    <source>
        <dbReference type="Pfam" id="PF20769"/>
    </source>
</evidence>
<dbReference type="OrthoDB" id="2372097at2"/>
<dbReference type="GO" id="GO:0009847">
    <property type="term" value="P:spore germination"/>
    <property type="evidence" value="ECO:0007669"/>
    <property type="project" value="InterPro"/>
</dbReference>
<evidence type="ECO:0000313" key="5">
    <source>
        <dbReference type="EMBL" id="SJZ66022.1"/>
    </source>
</evidence>
<dbReference type="InterPro" id="IPR048402">
    <property type="entry name" value="YpeB_N"/>
</dbReference>
<dbReference type="RefSeq" id="WP_087678753.1">
    <property type="nucleotide sequence ID" value="NZ_FUWV01000007.1"/>
</dbReference>
<feature type="domain" description="Sporulation protein YpeB N-terminal" evidence="4">
    <location>
        <begin position="28"/>
        <end position="162"/>
    </location>
</feature>
<accession>A0A1T4MGF1</accession>
<organism evidence="5 6">
    <name type="scientific">Garciella nitratireducens DSM 15102</name>
    <dbReference type="NCBI Taxonomy" id="1121911"/>
    <lineage>
        <taxon>Bacteria</taxon>
        <taxon>Bacillati</taxon>
        <taxon>Bacillota</taxon>
        <taxon>Clostridia</taxon>
        <taxon>Eubacteriales</taxon>
        <taxon>Eubacteriaceae</taxon>
        <taxon>Garciella</taxon>
    </lineage>
</organism>
<dbReference type="Proteomes" id="UP000196365">
    <property type="component" value="Unassembled WGS sequence"/>
</dbReference>
<dbReference type="NCBIfam" id="TIGR02889">
    <property type="entry name" value="spore_YpeB"/>
    <property type="match status" value="1"/>
</dbReference>
<proteinExistence type="predicted"/>
<feature type="transmembrane region" description="Helical" evidence="1">
    <location>
        <begin position="7"/>
        <end position="27"/>
    </location>
</feature>
<evidence type="ECO:0000259" key="3">
    <source>
        <dbReference type="Pfam" id="PF14620"/>
    </source>
</evidence>
<dbReference type="Pfam" id="PF03413">
    <property type="entry name" value="PepSY"/>
    <property type="match status" value="1"/>
</dbReference>
<protein>
    <submittedName>
        <fullName evidence="5">Germination protein YpeB</fullName>
    </submittedName>
</protein>
<feature type="domain" description="Sporulation protein YpeB PepSY1 and PepSY2" evidence="3">
    <location>
        <begin position="182"/>
        <end position="376"/>
    </location>
</feature>
<keyword evidence="1" id="KW-0472">Membrane</keyword>
<dbReference type="InterPro" id="IPR025711">
    <property type="entry name" value="PepSY"/>
</dbReference>
<reference evidence="5 6" key="1">
    <citation type="submission" date="2017-02" db="EMBL/GenBank/DDBJ databases">
        <authorList>
            <person name="Peterson S.W."/>
        </authorList>
    </citation>
    <scope>NUCLEOTIDE SEQUENCE [LARGE SCALE GENOMIC DNA]</scope>
    <source>
        <strain evidence="5 6">DSM 15102</strain>
    </source>
</reference>
<evidence type="ECO:0000256" key="1">
    <source>
        <dbReference type="SAM" id="Phobius"/>
    </source>
</evidence>
<evidence type="ECO:0000259" key="2">
    <source>
        <dbReference type="Pfam" id="PF03413"/>
    </source>
</evidence>
<keyword evidence="6" id="KW-1185">Reference proteome</keyword>